<dbReference type="InterPro" id="IPR029045">
    <property type="entry name" value="ClpP/crotonase-like_dom_sf"/>
</dbReference>
<comment type="subunit">
    <text evidence="6">Fourteen ClpP subunits assemble into 2 heptameric rings which stack back to back to give a disk-like structure with a central cavity, resembling the structure of eukaryotic proteasomes.</text>
</comment>
<keyword evidence="6" id="KW-0963">Cytoplasm</keyword>
<comment type="function">
    <text evidence="6">Cleaves peptides in various proteins in a process that requires ATP hydrolysis. Has a chymotrypsin-like activity. Plays a major role in the degradation of misfolded proteins.</text>
</comment>
<protein>
    <recommendedName>
        <fullName evidence="6 8">ATP-dependent Clp protease proteolytic subunit</fullName>
        <ecNumber evidence="6">3.4.21.92</ecNumber>
    </recommendedName>
    <alternativeName>
        <fullName evidence="6">Endopeptidase Clp</fullName>
    </alternativeName>
</protein>
<comment type="subcellular location">
    <subcellularLocation>
        <location evidence="6">Cytoplasm</location>
    </subcellularLocation>
</comment>
<dbReference type="GO" id="GO:0006515">
    <property type="term" value="P:protein quality control for misfolded or incompletely synthesized proteins"/>
    <property type="evidence" value="ECO:0007669"/>
    <property type="project" value="TreeGrafter"/>
</dbReference>
<feature type="active site" evidence="6 7">
    <location>
        <position position="133"/>
    </location>
</feature>
<dbReference type="PROSITE" id="PS00382">
    <property type="entry name" value="CLP_PROTEASE_HIS"/>
    <property type="match status" value="1"/>
</dbReference>
<dbReference type="RefSeq" id="WP_013944369.1">
    <property type="nucleotide sequence ID" value="NC_015713.1"/>
</dbReference>
<dbReference type="GO" id="GO:0051117">
    <property type="term" value="F:ATPase binding"/>
    <property type="evidence" value="ECO:0007669"/>
    <property type="project" value="TreeGrafter"/>
</dbReference>
<feature type="compositionally biased region" description="Basic and acidic residues" evidence="9">
    <location>
        <begin position="1"/>
        <end position="12"/>
    </location>
</feature>
<dbReference type="NCBIfam" id="NF009205">
    <property type="entry name" value="PRK12553.1"/>
    <property type="match status" value="1"/>
</dbReference>
<accession>F8L3P3</accession>
<dbReference type="CDD" id="cd07017">
    <property type="entry name" value="S14_ClpP_2"/>
    <property type="match status" value="1"/>
</dbReference>
<evidence type="ECO:0000256" key="6">
    <source>
        <dbReference type="HAMAP-Rule" id="MF_00444"/>
    </source>
</evidence>
<evidence type="ECO:0000313" key="10">
    <source>
        <dbReference type="EMBL" id="CCB89903.1"/>
    </source>
</evidence>
<evidence type="ECO:0000256" key="4">
    <source>
        <dbReference type="ARBA" id="ARBA00022825"/>
    </source>
</evidence>
<evidence type="ECO:0000313" key="11">
    <source>
        <dbReference type="Proteomes" id="UP000000496"/>
    </source>
</evidence>
<dbReference type="MEROPS" id="S14.005"/>
<dbReference type="HAMAP" id="MF_00444">
    <property type="entry name" value="ClpP"/>
    <property type="match status" value="1"/>
</dbReference>
<evidence type="ECO:0000256" key="7">
    <source>
        <dbReference type="PROSITE-ProRule" id="PRU10086"/>
    </source>
</evidence>
<evidence type="ECO:0000256" key="3">
    <source>
        <dbReference type="ARBA" id="ARBA00022801"/>
    </source>
</evidence>
<dbReference type="EC" id="3.4.21.92" evidence="6"/>
<evidence type="ECO:0000256" key="9">
    <source>
        <dbReference type="SAM" id="MobiDB-lite"/>
    </source>
</evidence>
<comment type="similarity">
    <text evidence="1 6 8">Belongs to the peptidase S14 family.</text>
</comment>
<dbReference type="GO" id="GO:0005737">
    <property type="term" value="C:cytoplasm"/>
    <property type="evidence" value="ECO:0007669"/>
    <property type="project" value="UniProtKB-SubCell"/>
</dbReference>
<gene>
    <name evidence="10" type="primary">clpP1</name>
    <name evidence="6" type="synonym">clpP</name>
    <name evidence="10" type="ordered locus">SNE_A20260</name>
</gene>
<keyword evidence="2 6" id="KW-0645">Protease</keyword>
<dbReference type="GO" id="GO:0004176">
    <property type="term" value="F:ATP-dependent peptidase activity"/>
    <property type="evidence" value="ECO:0007669"/>
    <property type="project" value="InterPro"/>
</dbReference>
<feature type="region of interest" description="Disordered" evidence="9">
    <location>
        <begin position="1"/>
        <end position="23"/>
    </location>
</feature>
<dbReference type="SUPFAM" id="SSF52096">
    <property type="entry name" value="ClpP/crotonase"/>
    <property type="match status" value="1"/>
</dbReference>
<dbReference type="PRINTS" id="PR00127">
    <property type="entry name" value="CLPPROTEASEP"/>
</dbReference>
<keyword evidence="11" id="KW-1185">Reference proteome</keyword>
<dbReference type="PANTHER" id="PTHR10381">
    <property type="entry name" value="ATP-DEPENDENT CLP PROTEASE PROTEOLYTIC SUBUNIT"/>
    <property type="match status" value="1"/>
</dbReference>
<keyword evidence="3 6" id="KW-0378">Hydrolase</keyword>
<evidence type="ECO:0000256" key="5">
    <source>
        <dbReference type="ARBA" id="ARBA00034021"/>
    </source>
</evidence>
<proteinExistence type="inferred from homology"/>
<dbReference type="HOGENOM" id="CLU_058707_4_0_0"/>
<dbReference type="STRING" id="331113.SNE_A20260"/>
<keyword evidence="4 6" id="KW-0720">Serine protease</keyword>
<evidence type="ECO:0000256" key="2">
    <source>
        <dbReference type="ARBA" id="ARBA00022670"/>
    </source>
</evidence>
<dbReference type="GO" id="GO:0004252">
    <property type="term" value="F:serine-type endopeptidase activity"/>
    <property type="evidence" value="ECO:0007669"/>
    <property type="project" value="UniProtKB-UniRule"/>
</dbReference>
<dbReference type="PANTHER" id="PTHR10381:SF11">
    <property type="entry name" value="ATP-DEPENDENT CLP PROTEASE PROTEOLYTIC SUBUNIT, MITOCHONDRIAL"/>
    <property type="match status" value="1"/>
</dbReference>
<dbReference type="Proteomes" id="UP000000496">
    <property type="component" value="Chromosome gsn.131"/>
</dbReference>
<organism evidence="10 11">
    <name type="scientific">Simkania negevensis (strain ATCC VR-1471 / DSM 27360 / Z)</name>
    <dbReference type="NCBI Taxonomy" id="331113"/>
    <lineage>
        <taxon>Bacteria</taxon>
        <taxon>Pseudomonadati</taxon>
        <taxon>Chlamydiota</taxon>
        <taxon>Chlamydiia</taxon>
        <taxon>Parachlamydiales</taxon>
        <taxon>Simkaniaceae</taxon>
        <taxon>Simkania</taxon>
    </lineage>
</organism>
<dbReference type="GO" id="GO:0009368">
    <property type="term" value="C:endopeptidase Clp complex"/>
    <property type="evidence" value="ECO:0007669"/>
    <property type="project" value="TreeGrafter"/>
</dbReference>
<evidence type="ECO:0000256" key="8">
    <source>
        <dbReference type="RuleBase" id="RU003567"/>
    </source>
</evidence>
<dbReference type="AlphaFoldDB" id="F8L3P3"/>
<dbReference type="OrthoDB" id="20499at2"/>
<dbReference type="EMBL" id="FR872582">
    <property type="protein sequence ID" value="CCB89903.1"/>
    <property type="molecule type" value="Genomic_DNA"/>
</dbReference>
<comment type="catalytic activity">
    <reaction evidence="5 6 7">
        <text>Hydrolysis of proteins to small peptides in the presence of ATP and magnesium. alpha-casein is the usual test substrate. In the absence of ATP, only oligopeptides shorter than five residues are hydrolyzed (such as succinyl-Leu-Tyr-|-NHMec, and Leu-Tyr-Leu-|-Tyr-Trp, in which cleavage of the -Tyr-|-Leu- and -Tyr-|-Trp bonds also occurs).</text>
        <dbReference type="EC" id="3.4.21.92"/>
    </reaction>
</comment>
<dbReference type="Gene3D" id="3.90.226.10">
    <property type="entry name" value="2-enoyl-CoA Hydratase, Chain A, domain 1"/>
    <property type="match status" value="1"/>
</dbReference>
<sequence>MPLTRDDKTIRLDDEDEDEGTKSKSFNQKLENLLLKKRRVFLSSPVTDQSAKDIISKLWYLEFLEPGKPILLVINSPGGSVDSGFAIWDQIQMISSPVTTLVTGLAASMGSVLSLAAAPKKRFATPSARIMIHQPLISGVIQGQATDLEIQAKEIIKTRTQIVELYAKATGKEPKAIEKTIDRDTWMTAEEAIDFGLLDGVVSSYKELGFE</sequence>
<dbReference type="KEGG" id="sng:SNE_A20260"/>
<evidence type="ECO:0000256" key="1">
    <source>
        <dbReference type="ARBA" id="ARBA00007039"/>
    </source>
</evidence>
<name>F8L3P3_SIMNZ</name>
<dbReference type="InterPro" id="IPR023562">
    <property type="entry name" value="ClpP/TepA"/>
</dbReference>
<reference evidence="10 11" key="1">
    <citation type="journal article" date="2011" name="Mol. Biol. Evol.">
        <title>Unity in variety--the pan-genome of the Chlamydiae.</title>
        <authorList>
            <person name="Collingro A."/>
            <person name="Tischler P."/>
            <person name="Weinmaier T."/>
            <person name="Penz T."/>
            <person name="Heinz E."/>
            <person name="Brunham R.C."/>
            <person name="Read T.D."/>
            <person name="Bavoil P.M."/>
            <person name="Sachse K."/>
            <person name="Kahane S."/>
            <person name="Friedman M.G."/>
            <person name="Rattei T."/>
            <person name="Myers G.S."/>
            <person name="Horn M."/>
        </authorList>
    </citation>
    <scope>NUCLEOTIDE SEQUENCE [LARGE SCALE GENOMIC DNA]</scope>
    <source>
        <strain evidence="11">ATCC VR-1471 / Z</strain>
    </source>
</reference>
<dbReference type="InterPro" id="IPR001907">
    <property type="entry name" value="ClpP"/>
</dbReference>
<dbReference type="InterPro" id="IPR033135">
    <property type="entry name" value="ClpP_His_AS"/>
</dbReference>
<feature type="active site" description="Nucleophile" evidence="6">
    <location>
        <position position="108"/>
    </location>
</feature>
<dbReference type="Pfam" id="PF00574">
    <property type="entry name" value="CLP_protease"/>
    <property type="match status" value="1"/>
</dbReference>
<dbReference type="eggNOG" id="COG0740">
    <property type="taxonomic scope" value="Bacteria"/>
</dbReference>